<dbReference type="RefSeq" id="WP_378517546.1">
    <property type="nucleotide sequence ID" value="NZ_CBCSDI010000007.1"/>
</dbReference>
<gene>
    <name evidence="2" type="ORF">ACFFJG_05255</name>
</gene>
<feature type="compositionally biased region" description="Acidic residues" evidence="1">
    <location>
        <begin position="28"/>
        <end position="45"/>
    </location>
</feature>
<feature type="region of interest" description="Disordered" evidence="1">
    <location>
        <begin position="1"/>
        <end position="45"/>
    </location>
</feature>
<organism evidence="2 3">
    <name type="scientific">Nocardioides zeicaulis</name>
    <dbReference type="NCBI Taxonomy" id="1776857"/>
    <lineage>
        <taxon>Bacteria</taxon>
        <taxon>Bacillati</taxon>
        <taxon>Actinomycetota</taxon>
        <taxon>Actinomycetes</taxon>
        <taxon>Propionibacteriales</taxon>
        <taxon>Nocardioidaceae</taxon>
        <taxon>Nocardioides</taxon>
    </lineage>
</organism>
<dbReference type="EMBL" id="JBHLXH010000001">
    <property type="protein sequence ID" value="MFC0221879.1"/>
    <property type="molecule type" value="Genomic_DNA"/>
</dbReference>
<sequence length="45" mass="4893">MTELPEPGTVEDPDLGLPGPATPQPEHEPDEVTDDDYDEEVEDDG</sequence>
<protein>
    <submittedName>
        <fullName evidence="2">Uncharacterized protein</fullName>
    </submittedName>
</protein>
<evidence type="ECO:0000313" key="2">
    <source>
        <dbReference type="EMBL" id="MFC0221879.1"/>
    </source>
</evidence>
<name>A0ABV6DZ57_9ACTN</name>
<comment type="caution">
    <text evidence="2">The sequence shown here is derived from an EMBL/GenBank/DDBJ whole genome shotgun (WGS) entry which is preliminary data.</text>
</comment>
<accession>A0ABV6DZ57</accession>
<evidence type="ECO:0000256" key="1">
    <source>
        <dbReference type="SAM" id="MobiDB-lite"/>
    </source>
</evidence>
<proteinExistence type="predicted"/>
<evidence type="ECO:0000313" key="3">
    <source>
        <dbReference type="Proteomes" id="UP001589698"/>
    </source>
</evidence>
<dbReference type="Proteomes" id="UP001589698">
    <property type="component" value="Unassembled WGS sequence"/>
</dbReference>
<reference evidence="2 3" key="1">
    <citation type="submission" date="2024-09" db="EMBL/GenBank/DDBJ databases">
        <authorList>
            <person name="Sun Q."/>
            <person name="Mori K."/>
        </authorList>
    </citation>
    <scope>NUCLEOTIDE SEQUENCE [LARGE SCALE GENOMIC DNA]</scope>
    <source>
        <strain evidence="2 3">CCM 8654</strain>
    </source>
</reference>
<keyword evidence="3" id="KW-1185">Reference proteome</keyword>